<keyword evidence="3" id="KW-1185">Reference proteome</keyword>
<dbReference type="RefSeq" id="WP_058297491.1">
    <property type="nucleotide sequence ID" value="NZ_FMAU01000001.1"/>
</dbReference>
<feature type="domain" description="N-acetyltransferase" evidence="1">
    <location>
        <begin position="7"/>
        <end position="181"/>
    </location>
</feature>
<dbReference type="EMBL" id="FMAU01000001">
    <property type="protein sequence ID" value="SCB80657.1"/>
    <property type="molecule type" value="Genomic_DNA"/>
</dbReference>
<dbReference type="PROSITE" id="PS51186">
    <property type="entry name" value="GNAT"/>
    <property type="match status" value="1"/>
</dbReference>
<dbReference type="Gene3D" id="3.40.630.30">
    <property type="match status" value="1"/>
</dbReference>
<evidence type="ECO:0000313" key="3">
    <source>
        <dbReference type="Proteomes" id="UP000181997"/>
    </source>
</evidence>
<dbReference type="InterPro" id="IPR000182">
    <property type="entry name" value="GNAT_dom"/>
</dbReference>
<dbReference type="GO" id="GO:0016747">
    <property type="term" value="F:acyltransferase activity, transferring groups other than amino-acyl groups"/>
    <property type="evidence" value="ECO:0007669"/>
    <property type="project" value="InterPro"/>
</dbReference>
<gene>
    <name evidence="2" type="ORF">GA0061094_0627</name>
</gene>
<dbReference type="Proteomes" id="UP000181997">
    <property type="component" value="Unassembled WGS sequence"/>
</dbReference>
<reference evidence="3" key="1">
    <citation type="submission" date="2016-08" db="EMBL/GenBank/DDBJ databases">
        <authorList>
            <person name="Varghese N."/>
            <person name="Submissions Spin"/>
        </authorList>
    </citation>
    <scope>NUCLEOTIDE SEQUENCE [LARGE SCALE GENOMIC DNA]</scope>
    <source>
        <strain evidence="3">SGD-1123</strain>
    </source>
</reference>
<dbReference type="Pfam" id="PF00583">
    <property type="entry name" value="Acetyltransf_1"/>
    <property type="match status" value="1"/>
</dbReference>
<dbReference type="SUPFAM" id="SSF55729">
    <property type="entry name" value="Acyl-CoA N-acyltransferases (Nat)"/>
    <property type="match status" value="1"/>
</dbReference>
<proteinExistence type="predicted"/>
<protein>
    <submittedName>
        <fullName evidence="2">Acetyltransferase (GNAT) family protein</fullName>
    </submittedName>
</protein>
<sequence>MENAFDYTLEKAGLDDLDTVLYLLKDASKWLKTKGLQQWDYYLTDMEGNLKEISDSIKKGSTYLLLIENRAVGTLTLENSPNEWDCELWGSDADEDVCMYLHRLVVDREWRGKGLGDICLDWAESYCQENGYEKIRFDCLHSNKRLNQYYQRRFPLKETVHIHGVHNKYEKIVAEPRKSGD</sequence>
<accession>A0A0V8HKG8</accession>
<dbReference type="CDD" id="cd04301">
    <property type="entry name" value="NAT_SF"/>
    <property type="match status" value="1"/>
</dbReference>
<keyword evidence="2" id="KW-0808">Transferase</keyword>
<organism evidence="2 3">
    <name type="scientific">[Bacillus] enclensis</name>
    <dbReference type="NCBI Taxonomy" id="1402860"/>
    <lineage>
        <taxon>Bacteria</taxon>
        <taxon>Bacillati</taxon>
        <taxon>Bacillota</taxon>
        <taxon>Bacilli</taxon>
        <taxon>Bacillales</taxon>
        <taxon>Bacillaceae</taxon>
        <taxon>Rossellomorea</taxon>
    </lineage>
</organism>
<name>A0A0V8HKG8_9BACI</name>
<dbReference type="InterPro" id="IPR016181">
    <property type="entry name" value="Acyl_CoA_acyltransferase"/>
</dbReference>
<evidence type="ECO:0000313" key="2">
    <source>
        <dbReference type="EMBL" id="SCB80657.1"/>
    </source>
</evidence>
<evidence type="ECO:0000259" key="1">
    <source>
        <dbReference type="PROSITE" id="PS51186"/>
    </source>
</evidence>
<dbReference type="AlphaFoldDB" id="A0A0V8HKG8"/>